<evidence type="ECO:0000256" key="1">
    <source>
        <dbReference type="SAM" id="MobiDB-lite"/>
    </source>
</evidence>
<evidence type="ECO:0000313" key="3">
    <source>
        <dbReference type="Proteomes" id="UP000179807"/>
    </source>
</evidence>
<feature type="region of interest" description="Disordered" evidence="1">
    <location>
        <begin position="130"/>
        <end position="179"/>
    </location>
</feature>
<dbReference type="VEuPathDB" id="TrichDB:TRFO_38673"/>
<accession>A0A1J4JCG0</accession>
<dbReference type="GeneID" id="94846896"/>
<dbReference type="AlphaFoldDB" id="A0A1J4JCG0"/>
<dbReference type="RefSeq" id="XP_068348238.1">
    <property type="nucleotide sequence ID" value="XM_068512192.1"/>
</dbReference>
<keyword evidence="3" id="KW-1185">Reference proteome</keyword>
<evidence type="ECO:0000313" key="2">
    <source>
        <dbReference type="EMBL" id="OHS95101.1"/>
    </source>
</evidence>
<dbReference type="EMBL" id="MLAK01001263">
    <property type="protein sequence ID" value="OHS95101.1"/>
    <property type="molecule type" value="Genomic_DNA"/>
</dbReference>
<dbReference type="Proteomes" id="UP000179807">
    <property type="component" value="Unassembled WGS sequence"/>
</dbReference>
<name>A0A1J4JCG0_9EUKA</name>
<reference evidence="2" key="1">
    <citation type="submission" date="2016-10" db="EMBL/GenBank/DDBJ databases">
        <authorList>
            <person name="Benchimol M."/>
            <person name="Almeida L.G."/>
            <person name="Vasconcelos A.T."/>
            <person name="Perreira-Neves A."/>
            <person name="Rosa I.A."/>
            <person name="Tasca T."/>
            <person name="Bogo M.R."/>
            <person name="de Souza W."/>
        </authorList>
    </citation>
    <scope>NUCLEOTIDE SEQUENCE [LARGE SCALE GENOMIC DNA]</scope>
    <source>
        <strain evidence="2">K</strain>
    </source>
</reference>
<proteinExistence type="predicted"/>
<sequence length="179" mass="21549">MMNPRHRHKRKYHVDPRFEMKIDGFVNSRLEITPPKTERDPATPRTHVVLDPTKSKLNQKFDETNYPEEIIAMHIFGYHRAYRRYVEKVTDIYEKQWEDEERVRRVKSTRLSYPTDPLNKRRKDQHVLERIIQDSKRTTGRSTDNRASSARRPRVIRTSHLPPENHGNDRATPRIFYFG</sequence>
<protein>
    <submittedName>
        <fullName evidence="2">Uncharacterized protein</fullName>
    </submittedName>
</protein>
<organism evidence="2 3">
    <name type="scientific">Tritrichomonas foetus</name>
    <dbReference type="NCBI Taxonomy" id="1144522"/>
    <lineage>
        <taxon>Eukaryota</taxon>
        <taxon>Metamonada</taxon>
        <taxon>Parabasalia</taxon>
        <taxon>Tritrichomonadida</taxon>
        <taxon>Tritrichomonadidae</taxon>
        <taxon>Tritrichomonas</taxon>
    </lineage>
</organism>
<gene>
    <name evidence="2" type="ORF">TRFO_38673</name>
</gene>
<comment type="caution">
    <text evidence="2">The sequence shown here is derived from an EMBL/GenBank/DDBJ whole genome shotgun (WGS) entry which is preliminary data.</text>
</comment>